<accession>A0ABW6ICW8</accession>
<keyword evidence="3" id="KW-1185">Reference proteome</keyword>
<feature type="region of interest" description="Disordered" evidence="1">
    <location>
        <begin position="1"/>
        <end position="110"/>
    </location>
</feature>
<proteinExistence type="predicted"/>
<evidence type="ECO:0000313" key="2">
    <source>
        <dbReference type="EMBL" id="MFE4106024.1"/>
    </source>
</evidence>
<feature type="region of interest" description="Disordered" evidence="1">
    <location>
        <begin position="233"/>
        <end position="272"/>
    </location>
</feature>
<dbReference type="EMBL" id="JBHZOL010000046">
    <property type="protein sequence ID" value="MFE4106024.1"/>
    <property type="molecule type" value="Genomic_DNA"/>
</dbReference>
<feature type="compositionally biased region" description="Basic and acidic residues" evidence="1">
    <location>
        <begin position="356"/>
        <end position="373"/>
    </location>
</feature>
<feature type="compositionally biased region" description="Low complexity" evidence="1">
    <location>
        <begin position="25"/>
        <end position="35"/>
    </location>
</feature>
<gene>
    <name evidence="2" type="ORF">ACFVKH_07050</name>
</gene>
<feature type="compositionally biased region" description="Polar residues" evidence="1">
    <location>
        <begin position="1"/>
        <end position="10"/>
    </location>
</feature>
<feature type="compositionally biased region" description="Low complexity" evidence="1">
    <location>
        <begin position="62"/>
        <end position="96"/>
    </location>
</feature>
<comment type="caution">
    <text evidence="2">The sequence shown here is derived from an EMBL/GenBank/DDBJ whole genome shotgun (WGS) entry which is preliminary data.</text>
</comment>
<evidence type="ECO:0000256" key="1">
    <source>
        <dbReference type="SAM" id="MobiDB-lite"/>
    </source>
</evidence>
<feature type="region of interest" description="Disordered" evidence="1">
    <location>
        <begin position="342"/>
        <end position="399"/>
    </location>
</feature>
<name>A0ABW6ICW8_9CYAN</name>
<dbReference type="Proteomes" id="UP001600165">
    <property type="component" value="Unassembled WGS sequence"/>
</dbReference>
<sequence>MSSAASQFPEYSQPADPNANEESAKTPLTRPTLLRPPKRRPSSQPADAAEETPATPPPSEAVPPAATNATPPSSPQSATPAASEPTAAAAAVSSKSELPRQQPISPPSEPMQYRAIGLVKGCYVPSEEQFNRGQLQAADGTEIDTVLLGRVTSLVKNHLDLEKPHLWVVYPRTRKLNFRSPNSEVMLHLQIVGVWEPETLKTETETETEAAAETETKTAVDVEAAAVTEIEATEPDADESVPAVAAAAKENDDATRETAAPGESSASSEEEEYFSIRGEVLKYDDRNGEITINIVQGLKHPERSTKDFRLTLQGELSGRIVGYFWDLKVKRQGSDLVVDTASSVGVVPPKKRKKGETKEIGRNRRGGNFDRPRSPHSSVPKPQKPTTRRAKSEEKSEDS</sequence>
<dbReference type="RefSeq" id="WP_377963376.1">
    <property type="nucleotide sequence ID" value="NZ_JBHZOL010000046.1"/>
</dbReference>
<evidence type="ECO:0000313" key="3">
    <source>
        <dbReference type="Proteomes" id="UP001600165"/>
    </source>
</evidence>
<reference evidence="2 3" key="1">
    <citation type="submission" date="2024-10" db="EMBL/GenBank/DDBJ databases">
        <authorList>
            <person name="Ratan Roy A."/>
            <person name="Morales Sandoval P.H."/>
            <person name="De Los Santos Villalobos S."/>
            <person name="Chakraborty S."/>
            <person name="Mukherjee J."/>
        </authorList>
    </citation>
    <scope>NUCLEOTIDE SEQUENCE [LARGE SCALE GENOMIC DNA]</scope>
    <source>
        <strain evidence="2 3">S1</strain>
    </source>
</reference>
<organism evidence="2 3">
    <name type="scientific">Almyronema epifaneia S1</name>
    <dbReference type="NCBI Taxonomy" id="2991925"/>
    <lineage>
        <taxon>Bacteria</taxon>
        <taxon>Bacillati</taxon>
        <taxon>Cyanobacteriota</taxon>
        <taxon>Cyanophyceae</taxon>
        <taxon>Nodosilineales</taxon>
        <taxon>Nodosilineaceae</taxon>
        <taxon>Almyronema</taxon>
        <taxon>Almyronema epifaneia</taxon>
    </lineage>
</organism>
<feature type="compositionally biased region" description="Basic and acidic residues" evidence="1">
    <location>
        <begin position="390"/>
        <end position="399"/>
    </location>
</feature>
<protein>
    <submittedName>
        <fullName evidence="2">Uncharacterized protein</fullName>
    </submittedName>
</protein>